<feature type="compositionally biased region" description="Basic and acidic residues" evidence="1">
    <location>
        <begin position="73"/>
        <end position="111"/>
    </location>
</feature>
<dbReference type="RefSeq" id="WP_138673491.1">
    <property type="nucleotide sequence ID" value="NZ_VCKY01000318.1"/>
</dbReference>
<gene>
    <name evidence="2" type="ORF">ETD86_49130</name>
</gene>
<evidence type="ECO:0000313" key="2">
    <source>
        <dbReference type="EMBL" id="TMR08121.1"/>
    </source>
</evidence>
<accession>A0A5S4EX91</accession>
<evidence type="ECO:0000256" key="1">
    <source>
        <dbReference type="SAM" id="MobiDB-lite"/>
    </source>
</evidence>
<dbReference type="Proteomes" id="UP000309128">
    <property type="component" value="Unassembled WGS sequence"/>
</dbReference>
<evidence type="ECO:0000313" key="3">
    <source>
        <dbReference type="Proteomes" id="UP000309128"/>
    </source>
</evidence>
<comment type="caution">
    <text evidence="2">The sequence shown here is derived from an EMBL/GenBank/DDBJ whole genome shotgun (WGS) entry which is preliminary data.</text>
</comment>
<feature type="region of interest" description="Disordered" evidence="1">
    <location>
        <begin position="16"/>
        <end position="44"/>
    </location>
</feature>
<organism evidence="2 3">
    <name type="scientific">Nonomuraea turkmeniaca</name>
    <dbReference type="NCBI Taxonomy" id="103838"/>
    <lineage>
        <taxon>Bacteria</taxon>
        <taxon>Bacillati</taxon>
        <taxon>Actinomycetota</taxon>
        <taxon>Actinomycetes</taxon>
        <taxon>Streptosporangiales</taxon>
        <taxon>Streptosporangiaceae</taxon>
        <taxon>Nonomuraea</taxon>
    </lineage>
</organism>
<keyword evidence="3" id="KW-1185">Reference proteome</keyword>
<reference evidence="2 3" key="1">
    <citation type="submission" date="2019-05" db="EMBL/GenBank/DDBJ databases">
        <title>Draft genome sequence of Nonomuraea turkmeniaca DSM 43926.</title>
        <authorList>
            <person name="Saricaoglu S."/>
            <person name="Isik K."/>
        </authorList>
    </citation>
    <scope>NUCLEOTIDE SEQUENCE [LARGE SCALE GENOMIC DNA]</scope>
    <source>
        <strain evidence="2 3">DSM 43926</strain>
    </source>
</reference>
<protein>
    <submittedName>
        <fullName evidence="2">Uncharacterized protein</fullName>
    </submittedName>
</protein>
<feature type="region of interest" description="Disordered" evidence="1">
    <location>
        <begin position="56"/>
        <end position="128"/>
    </location>
</feature>
<sequence length="128" mass="14882">MFLPLGQGVAAANAGFPAVQAGGPPQPAPRAVPQVRREKPILRAPRHRWPRIEVDIRNENDNINKHDRKHRFHQEDFKREDVKPDDVKPDDFKHDDKRDHKRDDKDHKGDWFGDDGPNWGWFDEQGPS</sequence>
<name>A0A5S4EX91_9ACTN</name>
<proteinExistence type="predicted"/>
<dbReference type="EMBL" id="VCKY01000318">
    <property type="protein sequence ID" value="TMR08121.1"/>
    <property type="molecule type" value="Genomic_DNA"/>
</dbReference>
<dbReference type="AlphaFoldDB" id="A0A5S4EX91"/>
<feature type="compositionally biased region" description="Basic and acidic residues" evidence="1">
    <location>
        <begin position="56"/>
        <end position="65"/>
    </location>
</feature>